<evidence type="ECO:0000256" key="6">
    <source>
        <dbReference type="ARBA" id="ARBA00022963"/>
    </source>
</evidence>
<dbReference type="GO" id="GO:0016788">
    <property type="term" value="F:hydrolase activity, acting on ester bonds"/>
    <property type="evidence" value="ECO:0007669"/>
    <property type="project" value="InterPro"/>
</dbReference>
<dbReference type="Proteomes" id="UP001367508">
    <property type="component" value="Unassembled WGS sequence"/>
</dbReference>
<comment type="similarity">
    <text evidence="2">Belongs to the 'GDSL' lipolytic enzyme family.</text>
</comment>
<gene>
    <name evidence="8" type="ORF">VNO77_01113</name>
</gene>
<dbReference type="Gene3D" id="3.40.50.1110">
    <property type="entry name" value="SGNH hydrolase"/>
    <property type="match status" value="1"/>
</dbReference>
<proteinExistence type="inferred from homology"/>
<dbReference type="InterPro" id="IPR001087">
    <property type="entry name" value="GDSL"/>
</dbReference>
<keyword evidence="9" id="KW-1185">Reference proteome</keyword>
<dbReference type="InterPro" id="IPR051238">
    <property type="entry name" value="GDSL_esterase/lipase"/>
</dbReference>
<keyword evidence="7" id="KW-0443">Lipid metabolism</keyword>
<evidence type="ECO:0000313" key="9">
    <source>
        <dbReference type="Proteomes" id="UP001367508"/>
    </source>
</evidence>
<accession>A0AAN9R1X5</accession>
<dbReference type="AlphaFoldDB" id="A0AAN9R1X5"/>
<evidence type="ECO:0000256" key="3">
    <source>
        <dbReference type="ARBA" id="ARBA00022525"/>
    </source>
</evidence>
<dbReference type="CDD" id="cd01837">
    <property type="entry name" value="SGNH_plant_lipase_like"/>
    <property type="match status" value="1"/>
</dbReference>
<comment type="subcellular location">
    <subcellularLocation>
        <location evidence="1">Secreted</location>
    </subcellularLocation>
</comment>
<dbReference type="InterPro" id="IPR036514">
    <property type="entry name" value="SGNH_hydro_sf"/>
</dbReference>
<organism evidence="8 9">
    <name type="scientific">Canavalia gladiata</name>
    <name type="common">Sword bean</name>
    <name type="synonym">Dolichos gladiatus</name>
    <dbReference type="NCBI Taxonomy" id="3824"/>
    <lineage>
        <taxon>Eukaryota</taxon>
        <taxon>Viridiplantae</taxon>
        <taxon>Streptophyta</taxon>
        <taxon>Embryophyta</taxon>
        <taxon>Tracheophyta</taxon>
        <taxon>Spermatophyta</taxon>
        <taxon>Magnoliopsida</taxon>
        <taxon>eudicotyledons</taxon>
        <taxon>Gunneridae</taxon>
        <taxon>Pentapetalae</taxon>
        <taxon>rosids</taxon>
        <taxon>fabids</taxon>
        <taxon>Fabales</taxon>
        <taxon>Fabaceae</taxon>
        <taxon>Papilionoideae</taxon>
        <taxon>50 kb inversion clade</taxon>
        <taxon>NPAAA clade</taxon>
        <taxon>indigoferoid/millettioid clade</taxon>
        <taxon>Phaseoleae</taxon>
        <taxon>Canavalia</taxon>
    </lineage>
</organism>
<comment type="caution">
    <text evidence="8">The sequence shown here is derived from an EMBL/GenBank/DDBJ whole genome shotgun (WGS) entry which is preliminary data.</text>
</comment>
<dbReference type="InterPro" id="IPR035669">
    <property type="entry name" value="SGNH_plant_lipase-like"/>
</dbReference>
<keyword evidence="6" id="KW-0442">Lipid degradation</keyword>
<evidence type="ECO:0000256" key="5">
    <source>
        <dbReference type="ARBA" id="ARBA00022801"/>
    </source>
</evidence>
<dbReference type="EMBL" id="JAYMYQ010000001">
    <property type="protein sequence ID" value="KAK7359165.1"/>
    <property type="molecule type" value="Genomic_DNA"/>
</dbReference>
<name>A0AAN9R1X5_CANGL</name>
<dbReference type="SUPFAM" id="SSF52266">
    <property type="entry name" value="SGNH hydrolase"/>
    <property type="match status" value="1"/>
</dbReference>
<protein>
    <submittedName>
        <fullName evidence="8">Uncharacterized protein</fullName>
    </submittedName>
</protein>
<sequence>MDCESKLWLVVPFYLSAIYMQQCAVGEPQVGCVFIFGDSLSDNGNNNNLSTSAKANYLPYGIDFPYGPTGRFTNGRTAADIITQLLGFEDFIPPFANISASDILKGVNYASGSAGIRKETGTHWGENISLELQLQNHIAIISQIAEKLGGGDQAQKHLNKCLYYVNIGSNDYLNNYFLPEFYPISQIYSPDQYAGILAQQYSMYIKGLHAVGARKFALIGLGPLGCIPHEVSVHGKNGLCVEKENKAALLFNDKVKAIVDRFNKELSDAKFIFINTLVITKDNPKLPDIDIIKCCKADSKTGLCIPNEKPCENRNLRPFFDESHPTEMVNQILARSAYNALSPIYTHPMNISELVKL</sequence>
<dbReference type="GO" id="GO:0005576">
    <property type="term" value="C:extracellular region"/>
    <property type="evidence" value="ECO:0007669"/>
    <property type="project" value="UniProtKB-SubCell"/>
</dbReference>
<keyword evidence="4" id="KW-0732">Signal</keyword>
<keyword evidence="5" id="KW-0378">Hydrolase</keyword>
<keyword evidence="3" id="KW-0964">Secreted</keyword>
<reference evidence="8 9" key="1">
    <citation type="submission" date="2024-01" db="EMBL/GenBank/DDBJ databases">
        <title>The genomes of 5 underutilized Papilionoideae crops provide insights into root nodulation and disease resistanc.</title>
        <authorList>
            <person name="Jiang F."/>
        </authorList>
    </citation>
    <scope>NUCLEOTIDE SEQUENCE [LARGE SCALE GENOMIC DNA]</scope>
    <source>
        <strain evidence="8">LVBAO_FW01</strain>
        <tissue evidence="8">Leaves</tissue>
    </source>
</reference>
<dbReference type="Pfam" id="PF00657">
    <property type="entry name" value="Lipase_GDSL"/>
    <property type="match status" value="1"/>
</dbReference>
<evidence type="ECO:0000256" key="1">
    <source>
        <dbReference type="ARBA" id="ARBA00004613"/>
    </source>
</evidence>
<dbReference type="PANTHER" id="PTHR45650:SF89">
    <property type="entry name" value="GDSL-LIKE LIPASE_ACYLHYDROLASE"/>
    <property type="match status" value="1"/>
</dbReference>
<evidence type="ECO:0000256" key="2">
    <source>
        <dbReference type="ARBA" id="ARBA00008668"/>
    </source>
</evidence>
<evidence type="ECO:0000256" key="4">
    <source>
        <dbReference type="ARBA" id="ARBA00022729"/>
    </source>
</evidence>
<evidence type="ECO:0000256" key="7">
    <source>
        <dbReference type="ARBA" id="ARBA00023098"/>
    </source>
</evidence>
<evidence type="ECO:0000313" key="8">
    <source>
        <dbReference type="EMBL" id="KAK7359165.1"/>
    </source>
</evidence>
<dbReference type="PANTHER" id="PTHR45650">
    <property type="entry name" value="GDSL-LIKE LIPASE/ACYLHYDROLASE-RELATED"/>
    <property type="match status" value="1"/>
</dbReference>
<dbReference type="GO" id="GO:0016042">
    <property type="term" value="P:lipid catabolic process"/>
    <property type="evidence" value="ECO:0007669"/>
    <property type="project" value="UniProtKB-KW"/>
</dbReference>